<dbReference type="GeneID" id="90543169"/>
<dbReference type="SMART" id="SM00345">
    <property type="entry name" value="HTH_GNTR"/>
    <property type="match status" value="1"/>
</dbReference>
<dbReference type="Gene3D" id="1.10.10.10">
    <property type="entry name" value="Winged helix-like DNA-binding domain superfamily/Winged helix DNA-binding domain"/>
    <property type="match status" value="1"/>
</dbReference>
<keyword evidence="2" id="KW-0238">DNA-binding</keyword>
<dbReference type="PROSITE" id="PS50949">
    <property type="entry name" value="HTH_GNTR"/>
    <property type="match status" value="1"/>
</dbReference>
<proteinExistence type="predicted"/>
<dbReference type="InterPro" id="IPR028978">
    <property type="entry name" value="Chorismate_lyase_/UTRA_dom_sf"/>
</dbReference>
<organism evidence="4 5">
    <name type="scientific">Clostridium cadaveris</name>
    <dbReference type="NCBI Taxonomy" id="1529"/>
    <lineage>
        <taxon>Bacteria</taxon>
        <taxon>Bacillati</taxon>
        <taxon>Bacillota</taxon>
        <taxon>Clostridia</taxon>
        <taxon>Eubacteriales</taxon>
        <taxon>Clostridiaceae</taxon>
        <taxon>Clostridium</taxon>
    </lineage>
</organism>
<dbReference type="eggNOG" id="COG2188">
    <property type="taxonomic scope" value="Bacteria"/>
</dbReference>
<reference evidence="4 5" key="1">
    <citation type="submission" date="2016-10" db="EMBL/GenBank/DDBJ databases">
        <authorList>
            <person name="de Groot N.N."/>
        </authorList>
    </citation>
    <scope>NUCLEOTIDE SEQUENCE [LARGE SCALE GENOMIC DNA]</scope>
    <source>
        <strain evidence="4 5">NLAE-zl-G419</strain>
    </source>
</reference>
<dbReference type="GO" id="GO:0003700">
    <property type="term" value="F:DNA-binding transcription factor activity"/>
    <property type="evidence" value="ECO:0007669"/>
    <property type="project" value="InterPro"/>
</dbReference>
<keyword evidence="1" id="KW-0805">Transcription regulation</keyword>
<dbReference type="GO" id="GO:0003677">
    <property type="term" value="F:DNA binding"/>
    <property type="evidence" value="ECO:0007669"/>
    <property type="project" value="UniProtKB-KW"/>
</dbReference>
<sequence>MGDNSLYMNIYSSLLSDIKKGKYSENSSLPSERELCLLYHVSRSTIRQALIMLQNSGYIYKVQGRGTFVKPQVFEQPLYKFYSFTEELKRSNIYIDNSVVSYEVIALDEYLASTLNREKGELFHKITRLRSAKDSSLMIEITYLPKSRFYRISTDILEKDSLYNYLATTYSLKMDKAMETFRPVIPTSCQCHLLGITPKIPCTLLERFSYEEGILVEYTYSIVRGDKYVFRVDLTND</sequence>
<evidence type="ECO:0000256" key="1">
    <source>
        <dbReference type="ARBA" id="ARBA00023015"/>
    </source>
</evidence>
<dbReference type="AlphaFoldDB" id="A0A1I2KRP4"/>
<dbReference type="SUPFAM" id="SSF46785">
    <property type="entry name" value="Winged helix' DNA-binding domain"/>
    <property type="match status" value="1"/>
</dbReference>
<dbReference type="GO" id="GO:0045892">
    <property type="term" value="P:negative regulation of DNA-templated transcription"/>
    <property type="evidence" value="ECO:0007669"/>
    <property type="project" value="TreeGrafter"/>
</dbReference>
<dbReference type="Gene3D" id="3.40.1410.10">
    <property type="entry name" value="Chorismate lyase-like"/>
    <property type="match status" value="1"/>
</dbReference>
<dbReference type="InterPro" id="IPR036388">
    <property type="entry name" value="WH-like_DNA-bd_sf"/>
</dbReference>
<evidence type="ECO:0000256" key="3">
    <source>
        <dbReference type="ARBA" id="ARBA00023163"/>
    </source>
</evidence>
<accession>A0A1I2KRP4</accession>
<dbReference type="Proteomes" id="UP000182135">
    <property type="component" value="Unassembled WGS sequence"/>
</dbReference>
<dbReference type="SUPFAM" id="SSF64288">
    <property type="entry name" value="Chorismate lyase-like"/>
    <property type="match status" value="1"/>
</dbReference>
<dbReference type="SMART" id="SM00866">
    <property type="entry name" value="UTRA"/>
    <property type="match status" value="1"/>
</dbReference>
<evidence type="ECO:0000256" key="2">
    <source>
        <dbReference type="ARBA" id="ARBA00023125"/>
    </source>
</evidence>
<evidence type="ECO:0000313" key="4">
    <source>
        <dbReference type="EMBL" id="SFF67781.1"/>
    </source>
</evidence>
<dbReference type="STRING" id="1529.SAMN04487885_10698"/>
<dbReference type="PRINTS" id="PR00035">
    <property type="entry name" value="HTHGNTR"/>
</dbReference>
<dbReference type="RefSeq" id="WP_027639482.1">
    <property type="nucleotide sequence ID" value="NZ_CP076620.1"/>
</dbReference>
<evidence type="ECO:0000313" key="5">
    <source>
        <dbReference type="Proteomes" id="UP000182135"/>
    </source>
</evidence>
<dbReference type="PANTHER" id="PTHR44846">
    <property type="entry name" value="MANNOSYL-D-GLYCERATE TRANSPORT/METABOLISM SYSTEM REPRESSOR MNGR-RELATED"/>
    <property type="match status" value="1"/>
</dbReference>
<keyword evidence="3" id="KW-0804">Transcription</keyword>
<dbReference type="Pfam" id="PF00392">
    <property type="entry name" value="GntR"/>
    <property type="match status" value="1"/>
</dbReference>
<dbReference type="InterPro" id="IPR036390">
    <property type="entry name" value="WH_DNA-bd_sf"/>
</dbReference>
<dbReference type="Pfam" id="PF07702">
    <property type="entry name" value="UTRA"/>
    <property type="match status" value="1"/>
</dbReference>
<dbReference type="OrthoDB" id="46236at2"/>
<protein>
    <submittedName>
        <fullName evidence="4">GntR family transcriptional regulator</fullName>
    </submittedName>
</protein>
<name>A0A1I2KRP4_9CLOT</name>
<dbReference type="InterPro" id="IPR011663">
    <property type="entry name" value="UTRA"/>
</dbReference>
<dbReference type="InterPro" id="IPR000524">
    <property type="entry name" value="Tscrpt_reg_HTH_GntR"/>
</dbReference>
<keyword evidence="5" id="KW-1185">Reference proteome</keyword>
<dbReference type="EMBL" id="FOOE01000006">
    <property type="protein sequence ID" value="SFF67781.1"/>
    <property type="molecule type" value="Genomic_DNA"/>
</dbReference>
<dbReference type="InterPro" id="IPR050679">
    <property type="entry name" value="Bact_HTH_transcr_reg"/>
</dbReference>
<dbReference type="CDD" id="cd07377">
    <property type="entry name" value="WHTH_GntR"/>
    <property type="match status" value="1"/>
</dbReference>
<dbReference type="PANTHER" id="PTHR44846:SF17">
    <property type="entry name" value="GNTR-FAMILY TRANSCRIPTIONAL REGULATOR"/>
    <property type="match status" value="1"/>
</dbReference>
<gene>
    <name evidence="4" type="ORF">SAMN04487885_10698</name>
</gene>